<keyword evidence="1" id="KW-0732">Signal</keyword>
<organism evidence="2 3">
    <name type="scientific">Mariniphaga sediminis</name>
    <dbReference type="NCBI Taxonomy" id="1628158"/>
    <lineage>
        <taxon>Bacteria</taxon>
        <taxon>Pseudomonadati</taxon>
        <taxon>Bacteroidota</taxon>
        <taxon>Bacteroidia</taxon>
        <taxon>Marinilabiliales</taxon>
        <taxon>Prolixibacteraceae</taxon>
        <taxon>Mariniphaga</taxon>
    </lineage>
</organism>
<dbReference type="AlphaFoldDB" id="A0A399D6H9"/>
<reference evidence="2 3" key="1">
    <citation type="journal article" date="2015" name="Int. J. Syst. Evol. Microbiol.">
        <title>Mariniphaga sediminis sp. nov., isolated from coastal sediment.</title>
        <authorList>
            <person name="Wang F.Q."/>
            <person name="Shen Q.Y."/>
            <person name="Chen G.J."/>
            <person name="Du Z.J."/>
        </authorList>
    </citation>
    <scope>NUCLEOTIDE SEQUENCE [LARGE SCALE GENOMIC DNA]</scope>
    <source>
        <strain evidence="2 3">SY21</strain>
    </source>
</reference>
<dbReference type="InterPro" id="IPR006311">
    <property type="entry name" value="TAT_signal"/>
</dbReference>
<keyword evidence="3" id="KW-1185">Reference proteome</keyword>
<dbReference type="EMBL" id="QWET01000001">
    <property type="protein sequence ID" value="RIH66963.1"/>
    <property type="molecule type" value="Genomic_DNA"/>
</dbReference>
<sequence>MRVSRRAFFRNATAATGGIVLCGLHGNLGASAAVPNLIKIETPFHGAVLNSRHGVKAGEGLKIEVQGEAPLNGTVTVNGVQARREKTKFMADVILRNTETEITAISNGVFGTNKHTIRVVWDKNSFPRYGFEIDDNIFFFRDIAKEKYRSLFDCFYLKGLRKLHQKYGTKVLLNIYFSDGQEYTKSPEFTLEQFSDRYKSEWEDNADWLKLTFHAWANLPDRPYQDAPVQKLTSDLEKVSEQIIRFAGEQTYTPPTIVHWGMMPSHAYKSMAEKNVKVLRGYFISRENGKWDVNHNMDAVRSEYISHHHLLKDFDSGIVFSKIHLVCNSTPVEKIVPTLQPLLNHPQGAEILDLMTHEQYFWPFYANYLPDHFERLDKTIGWAAEHGYKPVFWNDGFLGAPA</sequence>
<feature type="signal peptide" evidence="1">
    <location>
        <begin position="1"/>
        <end position="32"/>
    </location>
</feature>
<gene>
    <name evidence="2" type="ORF">D1164_00590</name>
</gene>
<feature type="chain" id="PRO_5017368491" description="Twin-arginine translocation signal domain-containing protein" evidence="1">
    <location>
        <begin position="33"/>
        <end position="402"/>
    </location>
</feature>
<comment type="caution">
    <text evidence="2">The sequence shown here is derived from an EMBL/GenBank/DDBJ whole genome shotgun (WGS) entry which is preliminary data.</text>
</comment>
<evidence type="ECO:0000256" key="1">
    <source>
        <dbReference type="SAM" id="SignalP"/>
    </source>
</evidence>
<dbReference type="RefSeq" id="WP_119347989.1">
    <property type="nucleotide sequence ID" value="NZ_QWET01000001.1"/>
</dbReference>
<proteinExistence type="predicted"/>
<dbReference type="OrthoDB" id="927833at2"/>
<dbReference type="Proteomes" id="UP000266441">
    <property type="component" value="Unassembled WGS sequence"/>
</dbReference>
<name>A0A399D6H9_9BACT</name>
<evidence type="ECO:0008006" key="4">
    <source>
        <dbReference type="Google" id="ProtNLM"/>
    </source>
</evidence>
<dbReference type="PROSITE" id="PS51318">
    <property type="entry name" value="TAT"/>
    <property type="match status" value="1"/>
</dbReference>
<evidence type="ECO:0000313" key="3">
    <source>
        <dbReference type="Proteomes" id="UP000266441"/>
    </source>
</evidence>
<accession>A0A399D6H9</accession>
<evidence type="ECO:0000313" key="2">
    <source>
        <dbReference type="EMBL" id="RIH66963.1"/>
    </source>
</evidence>
<protein>
    <recommendedName>
        <fullName evidence="4">Twin-arginine translocation signal domain-containing protein</fullName>
    </recommendedName>
</protein>